<organism evidence="4 5">
    <name type="scientific">Symplocastrum torsivum CPER-KK1</name>
    <dbReference type="NCBI Taxonomy" id="450513"/>
    <lineage>
        <taxon>Bacteria</taxon>
        <taxon>Bacillati</taxon>
        <taxon>Cyanobacteriota</taxon>
        <taxon>Cyanophyceae</taxon>
        <taxon>Oscillatoriophycideae</taxon>
        <taxon>Oscillatoriales</taxon>
        <taxon>Microcoleaceae</taxon>
        <taxon>Symplocastrum</taxon>
    </lineage>
</organism>
<dbReference type="Proteomes" id="UP000753908">
    <property type="component" value="Unassembled WGS sequence"/>
</dbReference>
<dbReference type="SUPFAM" id="SSF52540">
    <property type="entry name" value="P-loop containing nucleoside triphosphate hydrolases"/>
    <property type="match status" value="1"/>
</dbReference>
<reference evidence="4" key="1">
    <citation type="submission" date="2021-05" db="EMBL/GenBank/DDBJ databases">
        <authorList>
            <person name="Pietrasiak N."/>
            <person name="Ward R."/>
            <person name="Stajich J.E."/>
            <person name="Kurbessoian T."/>
        </authorList>
    </citation>
    <scope>NUCLEOTIDE SEQUENCE</scope>
    <source>
        <strain evidence="4">CPER-KK1</strain>
    </source>
</reference>
<dbReference type="InterPro" id="IPR001387">
    <property type="entry name" value="Cro/C1-type_HTH"/>
</dbReference>
<feature type="domain" description="HTH cro/C1-type" evidence="3">
    <location>
        <begin position="39"/>
        <end position="80"/>
    </location>
</feature>
<dbReference type="SMART" id="SM00382">
    <property type="entry name" value="AAA"/>
    <property type="match status" value="1"/>
</dbReference>
<evidence type="ECO:0000259" key="2">
    <source>
        <dbReference type="PROSITE" id="PS50837"/>
    </source>
</evidence>
<accession>A0A951PP73</accession>
<dbReference type="PANTHER" id="PTHR46844:SF1">
    <property type="entry name" value="SLR5058 PROTEIN"/>
    <property type="match status" value="1"/>
</dbReference>
<dbReference type="Gene3D" id="3.40.50.300">
    <property type="entry name" value="P-loop containing nucleotide triphosphate hydrolases"/>
    <property type="match status" value="1"/>
</dbReference>
<evidence type="ECO:0000256" key="1">
    <source>
        <dbReference type="SAM" id="MobiDB-lite"/>
    </source>
</evidence>
<dbReference type="InterPro" id="IPR027417">
    <property type="entry name" value="P-loop_NTPase"/>
</dbReference>
<reference evidence="4" key="2">
    <citation type="journal article" date="2022" name="Microbiol. Resour. Announc.">
        <title>Metagenome Sequencing to Explore Phylogenomics of Terrestrial Cyanobacteria.</title>
        <authorList>
            <person name="Ward R.D."/>
            <person name="Stajich J.E."/>
            <person name="Johansen J.R."/>
            <person name="Huntemann M."/>
            <person name="Clum A."/>
            <person name="Foster B."/>
            <person name="Foster B."/>
            <person name="Roux S."/>
            <person name="Palaniappan K."/>
            <person name="Varghese N."/>
            <person name="Mukherjee S."/>
            <person name="Reddy T.B.K."/>
            <person name="Daum C."/>
            <person name="Copeland A."/>
            <person name="Chen I.A."/>
            <person name="Ivanova N.N."/>
            <person name="Kyrpides N.C."/>
            <person name="Shapiro N."/>
            <person name="Eloe-Fadrosh E.A."/>
            <person name="Pietrasiak N."/>
        </authorList>
    </citation>
    <scope>NUCLEOTIDE SEQUENCE</scope>
    <source>
        <strain evidence="4">CPER-KK1</strain>
    </source>
</reference>
<dbReference type="Pfam" id="PF05729">
    <property type="entry name" value="NACHT"/>
    <property type="match status" value="1"/>
</dbReference>
<dbReference type="PROSITE" id="PS50837">
    <property type="entry name" value="NACHT"/>
    <property type="match status" value="1"/>
</dbReference>
<feature type="domain" description="NACHT" evidence="2">
    <location>
        <begin position="194"/>
        <end position="321"/>
    </location>
</feature>
<dbReference type="InterPro" id="IPR007111">
    <property type="entry name" value="NACHT_NTPase"/>
</dbReference>
<dbReference type="PANTHER" id="PTHR46844">
    <property type="entry name" value="SLR5058 PROTEIN"/>
    <property type="match status" value="1"/>
</dbReference>
<name>A0A951PP73_9CYAN</name>
<evidence type="ECO:0000313" key="4">
    <source>
        <dbReference type="EMBL" id="MBW4546821.1"/>
    </source>
</evidence>
<comment type="caution">
    <text evidence="4">The sequence shown here is derived from an EMBL/GenBank/DDBJ whole genome shotgun (WGS) entry which is preliminary data.</text>
</comment>
<evidence type="ECO:0000313" key="5">
    <source>
        <dbReference type="Proteomes" id="UP000753908"/>
    </source>
</evidence>
<feature type="region of interest" description="Disordered" evidence="1">
    <location>
        <begin position="1"/>
        <end position="26"/>
    </location>
</feature>
<protein>
    <submittedName>
        <fullName evidence="4">NACHT domain-containing protein</fullName>
    </submittedName>
</protein>
<dbReference type="AlphaFoldDB" id="A0A951PP73"/>
<gene>
    <name evidence="4" type="ORF">KME25_20610</name>
</gene>
<dbReference type="InterPro" id="IPR003593">
    <property type="entry name" value="AAA+_ATPase"/>
</dbReference>
<evidence type="ECO:0000259" key="3">
    <source>
        <dbReference type="PROSITE" id="PS50943"/>
    </source>
</evidence>
<sequence length="780" mass="88249">MSQTGKPTRGVKATEKGQRLLEKHRSVDSDSSEKLLSYEKLAAKAGCDTKTLRKFFKGEVVDTAKAYGICAALNVAIEEIVAPEDLNKTPVESKPREERLQELIRRCREMLALKTKSLITNPLTARQGVTHNIDDLYVDVTVVKRKRLTKQGADDCAQQGSLLYERKEISQIFKPGEFFDKVILPKLSLETKNQPIAIIGEPGAGKSSLLSKIASRIVSTESSVLKEEEPVVIWVSLAEVGNQPLSQYLLKNWLRDAPKAVVAASKEWENALEELLKSGRVWLLLDAVDELGGDNPLDSLAEQFQQGWMHQVQVVLTCRSNVWDSTFNVLADKVETYCTLPFSYKDEQDALSEEDDAKEDQVAQFISKWFHDYSPENGEALRRSLNEAGKERLKDMVKNPLRLALLCNTWNLWQAQGGLPDTKAKLYKGFVDNYYDLQHKLIGSTRQRRQLNEALGELALWAIKQPTSRFRIRLEQIPAPITQTFGEADEEGSLLWLALELGWLNHVGVAAESPNEAAYAFFHPTFEEYFAACAIKDWRFFCESAPNSPDGEQPRCRILESQWREVFLLWLGRTDVADSHKQLLFEYLYEIGSEELLDSIDILETCEALFLIAAGLAEFNNFERAEEVIDRIIELFRPQCFKEPGLQKEMVVSSPVYYECQQALLQTKRQLAVTVICKYLRSLEEPTLNTCKFLILLLEEMGIGNPKVIDALTGLLRRTQDKNLALQIIRTLEPIYPGHSSVIRILTHLSHKSSVPQIQGLQAFGLQVIEALDLLFTPEA</sequence>
<proteinExistence type="predicted"/>
<feature type="compositionally biased region" description="Basic and acidic residues" evidence="1">
    <location>
        <begin position="12"/>
        <end position="26"/>
    </location>
</feature>
<dbReference type="EMBL" id="JAHHIF010000030">
    <property type="protein sequence ID" value="MBW4546821.1"/>
    <property type="molecule type" value="Genomic_DNA"/>
</dbReference>
<dbReference type="PROSITE" id="PS50943">
    <property type="entry name" value="HTH_CROC1"/>
    <property type="match status" value="1"/>
</dbReference>